<dbReference type="Proteomes" id="UP001431209">
    <property type="component" value="Unassembled WGS sequence"/>
</dbReference>
<accession>A0AAW2YMI9</accession>
<dbReference type="EMBL" id="JAOPGA020000330">
    <property type="protein sequence ID" value="KAL0478208.1"/>
    <property type="molecule type" value="Genomic_DNA"/>
</dbReference>
<comment type="caution">
    <text evidence="1">The sequence shown here is derived from an EMBL/GenBank/DDBJ whole genome shotgun (WGS) entry which is preliminary data.</text>
</comment>
<sequence length="90" mass="10422">MRFLKKELSNKICQQEVEKDDDKKMRMMNTTMMAIMSKLVNSLDDDKPNIKGSDQDTEDLIDFHLASLKQNVKSLQSSQKDILFLPQDLS</sequence>
<name>A0AAW2YMI9_9EUKA</name>
<evidence type="ECO:0000313" key="2">
    <source>
        <dbReference type="Proteomes" id="UP001431209"/>
    </source>
</evidence>
<protein>
    <submittedName>
        <fullName evidence="1">Altered inheritance of mitochondria protein</fullName>
    </submittedName>
</protein>
<reference evidence="1 2" key="1">
    <citation type="submission" date="2024-03" db="EMBL/GenBank/DDBJ databases">
        <title>The Acrasis kona genome and developmental transcriptomes reveal deep origins of eukaryotic multicellular pathways.</title>
        <authorList>
            <person name="Sheikh S."/>
            <person name="Fu C.-J."/>
            <person name="Brown M.W."/>
            <person name="Baldauf S.L."/>
        </authorList>
    </citation>
    <scope>NUCLEOTIDE SEQUENCE [LARGE SCALE GENOMIC DNA]</scope>
    <source>
        <strain evidence="1 2">ATCC MYA-3509</strain>
    </source>
</reference>
<gene>
    <name evidence="1" type="ORF">AKO1_008481</name>
</gene>
<dbReference type="AlphaFoldDB" id="A0AAW2YMI9"/>
<evidence type="ECO:0000313" key="1">
    <source>
        <dbReference type="EMBL" id="KAL0478208.1"/>
    </source>
</evidence>
<keyword evidence="2" id="KW-1185">Reference proteome</keyword>
<organism evidence="1 2">
    <name type="scientific">Acrasis kona</name>
    <dbReference type="NCBI Taxonomy" id="1008807"/>
    <lineage>
        <taxon>Eukaryota</taxon>
        <taxon>Discoba</taxon>
        <taxon>Heterolobosea</taxon>
        <taxon>Tetramitia</taxon>
        <taxon>Eutetramitia</taxon>
        <taxon>Acrasidae</taxon>
        <taxon>Acrasis</taxon>
    </lineage>
</organism>
<proteinExistence type="predicted"/>